<dbReference type="GO" id="GO:0016020">
    <property type="term" value="C:membrane"/>
    <property type="evidence" value="ECO:0007669"/>
    <property type="project" value="UniProtKB-SubCell"/>
</dbReference>
<dbReference type="InterPro" id="IPR042101">
    <property type="entry name" value="SRP54_N_sf"/>
</dbReference>
<keyword evidence="3" id="KW-0342">GTP-binding</keyword>
<evidence type="ECO:0000256" key="5">
    <source>
        <dbReference type="ARBA" id="ARBA00023170"/>
    </source>
</evidence>
<protein>
    <submittedName>
        <fullName evidence="9">Uncharacterized protein</fullName>
    </submittedName>
</protein>
<evidence type="ECO:0000256" key="4">
    <source>
        <dbReference type="ARBA" id="ARBA00023136"/>
    </source>
</evidence>
<evidence type="ECO:0000256" key="3">
    <source>
        <dbReference type="ARBA" id="ARBA00023134"/>
    </source>
</evidence>
<dbReference type="PANTHER" id="PTHR43134:SF7">
    <property type="entry name" value="CELL DIVISION PROTEIN FTSY HOMOLOG, CHLOROPLASTIC"/>
    <property type="match status" value="1"/>
</dbReference>
<dbReference type="InterPro" id="IPR036225">
    <property type="entry name" value="SRP/SRP_N"/>
</dbReference>
<dbReference type="GO" id="GO:0005737">
    <property type="term" value="C:cytoplasm"/>
    <property type="evidence" value="ECO:0007669"/>
    <property type="project" value="UniProtKB-ARBA"/>
</dbReference>
<dbReference type="GO" id="GO:0003924">
    <property type="term" value="F:GTPase activity"/>
    <property type="evidence" value="ECO:0007669"/>
    <property type="project" value="TreeGrafter"/>
</dbReference>
<keyword evidence="4" id="KW-0472">Membrane</keyword>
<evidence type="ECO:0000259" key="7">
    <source>
        <dbReference type="SMART" id="SM00962"/>
    </source>
</evidence>
<dbReference type="FunFam" id="1.20.120.140:FF:000006">
    <property type="entry name" value="Cell division FtsY, chloroplastic-like protein"/>
    <property type="match status" value="1"/>
</dbReference>
<comment type="subcellular location">
    <subcellularLocation>
        <location evidence="1">Membrane</location>
        <topology evidence="1">Peripheral membrane protein</topology>
    </subcellularLocation>
</comment>
<name>A0A811NMI2_9POAL</name>
<feature type="region of interest" description="Disordered" evidence="6">
    <location>
        <begin position="1"/>
        <end position="56"/>
    </location>
</feature>
<comment type="caution">
    <text evidence="9">The sequence shown here is derived from an EMBL/GenBank/DDBJ whole genome shotgun (WGS) entry which is preliminary data.</text>
</comment>
<keyword evidence="10" id="KW-1185">Reference proteome</keyword>
<keyword evidence="2" id="KW-0547">Nucleotide-binding</keyword>
<dbReference type="GO" id="GO:0006614">
    <property type="term" value="P:SRP-dependent cotranslational protein targeting to membrane"/>
    <property type="evidence" value="ECO:0007669"/>
    <property type="project" value="InterPro"/>
</dbReference>
<evidence type="ECO:0000259" key="8">
    <source>
        <dbReference type="SMART" id="SM00963"/>
    </source>
</evidence>
<dbReference type="SUPFAM" id="SSF47364">
    <property type="entry name" value="Domain of the SRP/SRP receptor G-proteins"/>
    <property type="match status" value="1"/>
</dbReference>
<accession>A0A811NMI2</accession>
<dbReference type="InterPro" id="IPR013822">
    <property type="entry name" value="Signal_recog_particl_SRP54_hlx"/>
</dbReference>
<dbReference type="PANTHER" id="PTHR43134">
    <property type="entry name" value="SIGNAL RECOGNITION PARTICLE RECEPTOR SUBUNIT ALPHA"/>
    <property type="match status" value="1"/>
</dbReference>
<dbReference type="Proteomes" id="UP000604825">
    <property type="component" value="Unassembled WGS sequence"/>
</dbReference>
<dbReference type="Gene3D" id="1.20.120.140">
    <property type="entry name" value="Signal recognition particle SRP54, nucleotide-binding domain"/>
    <property type="match status" value="1"/>
</dbReference>
<feature type="compositionally biased region" description="Low complexity" evidence="6">
    <location>
        <begin position="21"/>
        <end position="54"/>
    </location>
</feature>
<dbReference type="InterPro" id="IPR000897">
    <property type="entry name" value="SRP54_GTPase_dom"/>
</dbReference>
<sequence length="312" mass="34287">MAAPSHVLPSSPRQRVRRPRQLPLPTLAAALASCAARPRPARRASSPASAASSSRRPKSDVEKLFSGFSKTRENLSVVDELLTYWNLADTDRVLDDLEEALLVSDFGPKISFRIVDTLREEIRDGKLKSGAEIKAALKKCILELLTSKGGNSELNLGFRFCSLLPARIFLLIEDVFLEFNNMMLSTGKLAYRFKNEGVKVLMAAVIPSEQQLNDQLEVWAERTGSEIVIDNDKKAQPPAVTTTCIFSGLHTNYGLMEELVFLQKVLAKALPGAPNVSVVDELGIPVKFIGVGEGWKTYNLLSAEAFVEAIFP</sequence>
<evidence type="ECO:0000256" key="1">
    <source>
        <dbReference type="ARBA" id="ARBA00004170"/>
    </source>
</evidence>
<dbReference type="AlphaFoldDB" id="A0A811NMI2"/>
<feature type="domain" description="SRP54-type proteins GTP-binding" evidence="7">
    <location>
        <begin position="179"/>
        <end position="312"/>
    </location>
</feature>
<evidence type="ECO:0000256" key="2">
    <source>
        <dbReference type="ARBA" id="ARBA00022741"/>
    </source>
</evidence>
<feature type="domain" description="Signal recognition particle SRP54 helical bundle" evidence="8">
    <location>
        <begin position="64"/>
        <end position="145"/>
    </location>
</feature>
<dbReference type="SMART" id="SM00962">
    <property type="entry name" value="SRP54"/>
    <property type="match status" value="1"/>
</dbReference>
<keyword evidence="5" id="KW-0675">Receptor</keyword>
<reference evidence="9" key="1">
    <citation type="submission" date="2020-10" db="EMBL/GenBank/DDBJ databases">
        <authorList>
            <person name="Han B."/>
            <person name="Lu T."/>
            <person name="Zhao Q."/>
            <person name="Huang X."/>
            <person name="Zhao Y."/>
        </authorList>
    </citation>
    <scope>NUCLEOTIDE SEQUENCE</scope>
</reference>
<dbReference type="Pfam" id="PF02881">
    <property type="entry name" value="SRP54_N"/>
    <property type="match status" value="1"/>
</dbReference>
<dbReference type="GO" id="GO:0005525">
    <property type="term" value="F:GTP binding"/>
    <property type="evidence" value="ECO:0007669"/>
    <property type="project" value="UniProtKB-KW"/>
</dbReference>
<evidence type="ECO:0000256" key="6">
    <source>
        <dbReference type="SAM" id="MobiDB-lite"/>
    </source>
</evidence>
<dbReference type="OrthoDB" id="1727884at2759"/>
<organism evidence="9 10">
    <name type="scientific">Miscanthus lutarioriparius</name>
    <dbReference type="NCBI Taxonomy" id="422564"/>
    <lineage>
        <taxon>Eukaryota</taxon>
        <taxon>Viridiplantae</taxon>
        <taxon>Streptophyta</taxon>
        <taxon>Embryophyta</taxon>
        <taxon>Tracheophyta</taxon>
        <taxon>Spermatophyta</taxon>
        <taxon>Magnoliopsida</taxon>
        <taxon>Liliopsida</taxon>
        <taxon>Poales</taxon>
        <taxon>Poaceae</taxon>
        <taxon>PACMAD clade</taxon>
        <taxon>Panicoideae</taxon>
        <taxon>Andropogonodae</taxon>
        <taxon>Andropogoneae</taxon>
        <taxon>Saccharinae</taxon>
        <taxon>Miscanthus</taxon>
    </lineage>
</organism>
<evidence type="ECO:0000313" key="9">
    <source>
        <dbReference type="EMBL" id="CAD6227996.1"/>
    </source>
</evidence>
<evidence type="ECO:0000313" key="10">
    <source>
        <dbReference type="Proteomes" id="UP000604825"/>
    </source>
</evidence>
<proteinExistence type="predicted"/>
<gene>
    <name evidence="9" type="ORF">NCGR_LOCUS18922</name>
</gene>
<dbReference type="GO" id="GO:0005047">
    <property type="term" value="F:signal recognition particle binding"/>
    <property type="evidence" value="ECO:0007669"/>
    <property type="project" value="TreeGrafter"/>
</dbReference>
<dbReference type="SMART" id="SM00963">
    <property type="entry name" value="SRP54_N"/>
    <property type="match status" value="1"/>
</dbReference>
<dbReference type="EMBL" id="CAJGYO010000005">
    <property type="protein sequence ID" value="CAD6227996.1"/>
    <property type="molecule type" value="Genomic_DNA"/>
</dbReference>